<comment type="caution">
    <text evidence="3">The sequence shown here is derived from an EMBL/GenBank/DDBJ whole genome shotgun (WGS) entry which is preliminary data.</text>
</comment>
<dbReference type="GO" id="GO:0008832">
    <property type="term" value="F:dGTPase activity"/>
    <property type="evidence" value="ECO:0007669"/>
    <property type="project" value="TreeGrafter"/>
</dbReference>
<dbReference type="InterPro" id="IPR006674">
    <property type="entry name" value="HD_domain"/>
</dbReference>
<evidence type="ECO:0000256" key="1">
    <source>
        <dbReference type="SAM" id="MobiDB-lite"/>
    </source>
</evidence>
<dbReference type="GO" id="GO:0005634">
    <property type="term" value="C:nucleus"/>
    <property type="evidence" value="ECO:0007669"/>
    <property type="project" value="TreeGrafter"/>
</dbReference>
<feature type="compositionally biased region" description="Low complexity" evidence="1">
    <location>
        <begin position="456"/>
        <end position="469"/>
    </location>
</feature>
<proteinExistence type="predicted"/>
<dbReference type="CDD" id="cd00077">
    <property type="entry name" value="HDc"/>
    <property type="match status" value="1"/>
</dbReference>
<evidence type="ECO:0000313" key="3">
    <source>
        <dbReference type="EMBL" id="KAH8105417.1"/>
    </source>
</evidence>
<dbReference type="Pfam" id="PF01966">
    <property type="entry name" value="HD"/>
    <property type="match status" value="1"/>
</dbReference>
<organism evidence="3 4">
    <name type="scientific">Cristinia sonorae</name>
    <dbReference type="NCBI Taxonomy" id="1940300"/>
    <lineage>
        <taxon>Eukaryota</taxon>
        <taxon>Fungi</taxon>
        <taxon>Dikarya</taxon>
        <taxon>Basidiomycota</taxon>
        <taxon>Agaricomycotina</taxon>
        <taxon>Agaricomycetes</taxon>
        <taxon>Agaricomycetidae</taxon>
        <taxon>Agaricales</taxon>
        <taxon>Pleurotineae</taxon>
        <taxon>Stephanosporaceae</taxon>
        <taxon>Cristinia</taxon>
    </lineage>
</organism>
<name>A0A8K0XTD1_9AGAR</name>
<dbReference type="SMART" id="SM00471">
    <property type="entry name" value="HDc"/>
    <property type="match status" value="1"/>
</dbReference>
<feature type="region of interest" description="Disordered" evidence="1">
    <location>
        <begin position="452"/>
        <end position="527"/>
    </location>
</feature>
<dbReference type="Gene3D" id="3.30.70.2760">
    <property type="match status" value="1"/>
</dbReference>
<dbReference type="SUPFAM" id="SSF109604">
    <property type="entry name" value="HD-domain/PDEase-like"/>
    <property type="match status" value="1"/>
</dbReference>
<feature type="region of interest" description="Disordered" evidence="1">
    <location>
        <begin position="552"/>
        <end position="574"/>
    </location>
</feature>
<evidence type="ECO:0000313" key="4">
    <source>
        <dbReference type="Proteomes" id="UP000813824"/>
    </source>
</evidence>
<dbReference type="GO" id="GO:0006203">
    <property type="term" value="P:dGTP catabolic process"/>
    <property type="evidence" value="ECO:0007669"/>
    <property type="project" value="TreeGrafter"/>
</dbReference>
<feature type="compositionally biased region" description="Acidic residues" evidence="1">
    <location>
        <begin position="486"/>
        <end position="495"/>
    </location>
</feature>
<dbReference type="OrthoDB" id="9991235at2759"/>
<dbReference type="Gene3D" id="1.10.3210.10">
    <property type="entry name" value="Hypothetical protein af1432"/>
    <property type="match status" value="1"/>
</dbReference>
<dbReference type="PANTHER" id="PTHR11373:SF4">
    <property type="entry name" value="DEOXYNUCLEOSIDE TRIPHOSPHATE TRIPHOSPHOHYDROLASE SAMHD1"/>
    <property type="match status" value="1"/>
</dbReference>
<feature type="domain" description="HD" evidence="2">
    <location>
        <begin position="63"/>
        <end position="197"/>
    </location>
</feature>
<dbReference type="InterPro" id="IPR050135">
    <property type="entry name" value="dGTPase-like"/>
</dbReference>
<dbReference type="Proteomes" id="UP000813824">
    <property type="component" value="Unassembled WGS sequence"/>
</dbReference>
<dbReference type="PROSITE" id="PS51831">
    <property type="entry name" value="HD"/>
    <property type="match status" value="1"/>
</dbReference>
<dbReference type="PANTHER" id="PTHR11373">
    <property type="entry name" value="DEOXYNUCLEOSIDE TRIPHOSPHATE TRIPHOSPHOHYDROLASE"/>
    <property type="match status" value="1"/>
</dbReference>
<dbReference type="InterPro" id="IPR003607">
    <property type="entry name" value="HD/PDEase_dom"/>
</dbReference>
<protein>
    <recommendedName>
        <fullName evidence="2">HD domain-containing protein</fullName>
    </recommendedName>
</protein>
<keyword evidence="4" id="KW-1185">Reference proteome</keyword>
<reference evidence="3" key="1">
    <citation type="journal article" date="2021" name="New Phytol.">
        <title>Evolutionary innovations through gain and loss of genes in the ectomycorrhizal Boletales.</title>
        <authorList>
            <person name="Wu G."/>
            <person name="Miyauchi S."/>
            <person name="Morin E."/>
            <person name="Kuo A."/>
            <person name="Drula E."/>
            <person name="Varga T."/>
            <person name="Kohler A."/>
            <person name="Feng B."/>
            <person name="Cao Y."/>
            <person name="Lipzen A."/>
            <person name="Daum C."/>
            <person name="Hundley H."/>
            <person name="Pangilinan J."/>
            <person name="Johnson J."/>
            <person name="Barry K."/>
            <person name="LaButti K."/>
            <person name="Ng V."/>
            <person name="Ahrendt S."/>
            <person name="Min B."/>
            <person name="Choi I.G."/>
            <person name="Park H."/>
            <person name="Plett J.M."/>
            <person name="Magnuson J."/>
            <person name="Spatafora J.W."/>
            <person name="Nagy L.G."/>
            <person name="Henrissat B."/>
            <person name="Grigoriev I.V."/>
            <person name="Yang Z.L."/>
            <person name="Xu J."/>
            <person name="Martin F.M."/>
        </authorList>
    </citation>
    <scope>NUCLEOTIDE SEQUENCE</scope>
    <source>
        <strain evidence="3">KKN 215</strain>
    </source>
</reference>
<dbReference type="EMBL" id="JAEVFJ010000004">
    <property type="protein sequence ID" value="KAH8105417.1"/>
    <property type="molecule type" value="Genomic_DNA"/>
</dbReference>
<evidence type="ECO:0000259" key="2">
    <source>
        <dbReference type="PROSITE" id="PS51831"/>
    </source>
</evidence>
<accession>A0A8K0XTD1</accession>
<sequence>MAVALHDKSSSVDVRRFRDPLYSYMTFGQRVCSIIDTKHFQRLRRVKQLGTTYYVWPTACHNRFEHCLGVAHLAQTLAEQLQKSQPELGITDEEVDCVAIAGLCHDLGHGPWSHVWDGLFIPQAIPGSKWQHEHASEMMFDDLVQEYAINISEDEITFVKALIAGDPTRCKFEVKPYLFEIVANKRNGLDVDKFDYIARDSQAVGGPNISELTRLIYSARVIDDQICYNIKDVNQVYQVCYTRFSLHKDIYNHKTAKAIEYMIIDGLLAAEPVMKIAERIKDPKLFIHLSDNIKDTIEETTDPRLEAARDIFARIASRDLYKMVDCNIIPWDQQKLFKEQFTPERIVKAVKEYKFTPEDNVKPEDIAALGVGDVIVDLSPMHYGMKDKNPLESVKFYSKRSPNVSEHAGPSDISLILPATFGEVLLRVFTRKRSCYGLVQTGYRELLKQLSDAPETTTATATTATTANTFSSKPKPGRRPSISLVDSDEDVDTDLNDTPPQGGAGGPRFPSSAAQAQMNKRKLGRAVSAPSHIFGGSSTPAFLGANRFTTVPKNFGKGEGQVRASKRAKTDADV</sequence>
<dbReference type="AlphaFoldDB" id="A0A8K0XTD1"/>
<gene>
    <name evidence="3" type="ORF">BXZ70DRAFT_887582</name>
</gene>